<organism evidence="1 2">
    <name type="scientific">Acinetobacter qingfengensis</name>
    <dbReference type="NCBI Taxonomy" id="1262585"/>
    <lineage>
        <taxon>Bacteria</taxon>
        <taxon>Pseudomonadati</taxon>
        <taxon>Pseudomonadota</taxon>
        <taxon>Gammaproteobacteria</taxon>
        <taxon>Moraxellales</taxon>
        <taxon>Moraxellaceae</taxon>
        <taxon>Acinetobacter</taxon>
    </lineage>
</organism>
<dbReference type="SMART" id="SM00855">
    <property type="entry name" value="PGAM"/>
    <property type="match status" value="1"/>
</dbReference>
<comment type="caution">
    <text evidence="1">The sequence shown here is derived from an EMBL/GenBank/DDBJ whole genome shotgun (WGS) entry which is preliminary data.</text>
</comment>
<dbReference type="GO" id="GO:0016791">
    <property type="term" value="F:phosphatase activity"/>
    <property type="evidence" value="ECO:0007669"/>
    <property type="project" value="TreeGrafter"/>
</dbReference>
<dbReference type="EMBL" id="MKKK01000014">
    <property type="protein sequence ID" value="OEY97042.1"/>
    <property type="molecule type" value="Genomic_DNA"/>
</dbReference>
<sequence>MSIYLIRHAQSVGNVNERTNSHATIPLTDIGHQQAQALLQQLPRAQRVLISSYLRTRQTAAPLLLRDDVEPEIYAIEEFSYLSDAKCKNTTLQQRQPWVSDYWQRADLYYRDADDAESFEMFYRRVDQFVYELKLLQQQYTTEHLHVFSHGQFLTLFKFIALENRELSQQLMHDFRERMLNDPIGNTEYFIYDQEI</sequence>
<accession>A0A1E7RCR4</accession>
<proteinExistence type="predicted"/>
<dbReference type="CDD" id="cd07067">
    <property type="entry name" value="HP_PGM_like"/>
    <property type="match status" value="1"/>
</dbReference>
<dbReference type="OrthoDB" id="9082843at2"/>
<dbReference type="PANTHER" id="PTHR48100">
    <property type="entry name" value="BROAD-SPECIFICITY PHOSPHATASE YOR283W-RELATED"/>
    <property type="match status" value="1"/>
</dbReference>
<reference evidence="1 2" key="1">
    <citation type="submission" date="2016-09" db="EMBL/GenBank/DDBJ databases">
        <authorList>
            <person name="Capua I."/>
            <person name="De Benedictis P."/>
            <person name="Joannis T."/>
            <person name="Lombin L.H."/>
            <person name="Cattoli G."/>
        </authorList>
    </citation>
    <scope>NUCLEOTIDE SEQUENCE [LARGE SCALE GENOMIC DNA]</scope>
    <source>
        <strain evidence="1 2">ANC 4671</strain>
    </source>
</reference>
<dbReference type="Pfam" id="PF00300">
    <property type="entry name" value="His_Phos_1"/>
    <property type="match status" value="1"/>
</dbReference>
<dbReference type="SUPFAM" id="SSF53254">
    <property type="entry name" value="Phosphoglycerate mutase-like"/>
    <property type="match status" value="1"/>
</dbReference>
<dbReference type="STRING" id="1262585.BJI46_10935"/>
<dbReference type="InterPro" id="IPR050275">
    <property type="entry name" value="PGM_Phosphatase"/>
</dbReference>
<name>A0A1E7RCR4_9GAMM</name>
<protein>
    <submittedName>
        <fullName evidence="1">Alpha-ribazole phosphatase</fullName>
    </submittedName>
</protein>
<dbReference type="Proteomes" id="UP000185895">
    <property type="component" value="Unassembled WGS sequence"/>
</dbReference>
<gene>
    <name evidence="1" type="ORF">BJI46_10935</name>
</gene>
<keyword evidence="2" id="KW-1185">Reference proteome</keyword>
<evidence type="ECO:0000313" key="1">
    <source>
        <dbReference type="EMBL" id="OEY97042.1"/>
    </source>
</evidence>
<dbReference type="RefSeq" id="WP_070069492.1">
    <property type="nucleotide sequence ID" value="NZ_MKKK01000014.1"/>
</dbReference>
<dbReference type="InterPro" id="IPR013078">
    <property type="entry name" value="His_Pase_superF_clade-1"/>
</dbReference>
<dbReference type="AlphaFoldDB" id="A0A1E7RCR4"/>
<evidence type="ECO:0000313" key="2">
    <source>
        <dbReference type="Proteomes" id="UP000185895"/>
    </source>
</evidence>
<dbReference type="InterPro" id="IPR029033">
    <property type="entry name" value="His_PPase_superfam"/>
</dbReference>
<dbReference type="Gene3D" id="3.40.50.1240">
    <property type="entry name" value="Phosphoglycerate mutase-like"/>
    <property type="match status" value="1"/>
</dbReference>